<dbReference type="Proteomes" id="UP000198670">
    <property type="component" value="Unassembled WGS sequence"/>
</dbReference>
<accession>A0A1I3V499</accession>
<dbReference type="AlphaFoldDB" id="A0A1I3V499"/>
<name>A0A1I3V499_9SPHI</name>
<dbReference type="RefSeq" id="WP_090632201.1">
    <property type="nucleotide sequence ID" value="NZ_FOQO01000015.1"/>
</dbReference>
<sequence>MAVTSLEMVNILYAHVASSALSSDANKPNGKICKFRRPQNSKREDMVIGTLGNNREPVQKGVLLFNVYVPNLDPLQYPDLNNDRSQPDTARLLYVAKLVQASIPDEVWANDGTYAFEIVHESTYEDTNDQHYAGFRIEFFTIK</sequence>
<dbReference type="OrthoDB" id="1262402at2"/>
<dbReference type="STRING" id="1477437.SAMN05444682_115173"/>
<evidence type="ECO:0000313" key="2">
    <source>
        <dbReference type="Proteomes" id="UP000198670"/>
    </source>
</evidence>
<protein>
    <submittedName>
        <fullName evidence="1">Uncharacterized protein</fullName>
    </submittedName>
</protein>
<proteinExistence type="predicted"/>
<evidence type="ECO:0000313" key="1">
    <source>
        <dbReference type="EMBL" id="SFJ89839.1"/>
    </source>
</evidence>
<gene>
    <name evidence="1" type="ORF">SAMN05444682_115173</name>
</gene>
<organism evidence="1 2">
    <name type="scientific">Parapedobacter indicus</name>
    <dbReference type="NCBI Taxonomy" id="1477437"/>
    <lineage>
        <taxon>Bacteria</taxon>
        <taxon>Pseudomonadati</taxon>
        <taxon>Bacteroidota</taxon>
        <taxon>Sphingobacteriia</taxon>
        <taxon>Sphingobacteriales</taxon>
        <taxon>Sphingobacteriaceae</taxon>
        <taxon>Parapedobacter</taxon>
    </lineage>
</organism>
<keyword evidence="2" id="KW-1185">Reference proteome</keyword>
<reference evidence="1 2" key="1">
    <citation type="submission" date="2016-10" db="EMBL/GenBank/DDBJ databases">
        <authorList>
            <person name="de Groot N.N."/>
        </authorList>
    </citation>
    <scope>NUCLEOTIDE SEQUENCE [LARGE SCALE GENOMIC DNA]</scope>
    <source>
        <strain evidence="1 2">RK1</strain>
    </source>
</reference>
<dbReference type="EMBL" id="FOQO01000015">
    <property type="protein sequence ID" value="SFJ89839.1"/>
    <property type="molecule type" value="Genomic_DNA"/>
</dbReference>